<feature type="compositionally biased region" description="Acidic residues" evidence="7">
    <location>
        <begin position="350"/>
        <end position="359"/>
    </location>
</feature>
<dbReference type="InterPro" id="IPR005142">
    <property type="entry name" value="eRF1_3"/>
</dbReference>
<dbReference type="EMBL" id="CAXLJM020000039">
    <property type="protein sequence ID" value="CAL8108036.1"/>
    <property type="molecule type" value="Genomic_DNA"/>
</dbReference>
<name>A0ABP1QMY2_9HEXA</name>
<dbReference type="InterPro" id="IPR005140">
    <property type="entry name" value="eRF1_Pelota-like_N"/>
</dbReference>
<dbReference type="PANTHER" id="PTHR10853:SF0">
    <property type="entry name" value="PROTEIN PELOTA HOMOLOG"/>
    <property type="match status" value="1"/>
</dbReference>
<keyword evidence="4 6" id="KW-0963">Cytoplasm</keyword>
<evidence type="ECO:0000256" key="5">
    <source>
        <dbReference type="ARBA" id="ARBA00022723"/>
    </source>
</evidence>
<gene>
    <name evidence="9" type="ORF">ODALV1_LOCUS12852</name>
</gene>
<dbReference type="InterPro" id="IPR042226">
    <property type="entry name" value="eFR1_2_sf"/>
</dbReference>
<dbReference type="InterPro" id="IPR005141">
    <property type="entry name" value="eRF1_2"/>
</dbReference>
<evidence type="ECO:0000256" key="7">
    <source>
        <dbReference type="SAM" id="MobiDB-lite"/>
    </source>
</evidence>
<proteinExistence type="inferred from homology"/>
<evidence type="ECO:0000313" key="10">
    <source>
        <dbReference type="Proteomes" id="UP001642540"/>
    </source>
</evidence>
<dbReference type="InterPro" id="IPR038069">
    <property type="entry name" value="Pelota/DOM34_N"/>
</dbReference>
<dbReference type="Proteomes" id="UP001642540">
    <property type="component" value="Unassembled WGS sequence"/>
</dbReference>
<dbReference type="Pfam" id="PF03464">
    <property type="entry name" value="eRF1_2"/>
    <property type="match status" value="1"/>
</dbReference>
<keyword evidence="5 6" id="KW-0479">Metal-binding</keyword>
<dbReference type="Gene3D" id="3.30.1330.30">
    <property type="match status" value="1"/>
</dbReference>
<organism evidence="9 10">
    <name type="scientific">Orchesella dallaii</name>
    <dbReference type="NCBI Taxonomy" id="48710"/>
    <lineage>
        <taxon>Eukaryota</taxon>
        <taxon>Metazoa</taxon>
        <taxon>Ecdysozoa</taxon>
        <taxon>Arthropoda</taxon>
        <taxon>Hexapoda</taxon>
        <taxon>Collembola</taxon>
        <taxon>Entomobryomorpha</taxon>
        <taxon>Entomobryoidea</taxon>
        <taxon>Orchesellidae</taxon>
        <taxon>Orchesellinae</taxon>
        <taxon>Orchesella</taxon>
    </lineage>
</organism>
<comment type="caution">
    <text evidence="9">The sequence shown here is derived from an EMBL/GenBank/DDBJ whole genome shotgun (WGS) entry which is preliminary data.</text>
</comment>
<dbReference type="Gene3D" id="3.30.420.60">
    <property type="entry name" value="eRF1 domain 2"/>
    <property type="match status" value="1"/>
</dbReference>
<evidence type="ECO:0000259" key="8">
    <source>
        <dbReference type="SMART" id="SM01194"/>
    </source>
</evidence>
<feature type="domain" description="eRF1/Pelota-like N-terminal" evidence="8">
    <location>
        <begin position="1"/>
        <end position="104"/>
    </location>
</feature>
<dbReference type="Gene3D" id="2.30.30.870">
    <property type="entry name" value="Pelota, domain A"/>
    <property type="match status" value="1"/>
</dbReference>
<evidence type="ECO:0000256" key="6">
    <source>
        <dbReference type="RuleBase" id="RU362019"/>
    </source>
</evidence>
<dbReference type="SUPFAM" id="SSF159065">
    <property type="entry name" value="Dom34/Pelota N-terminal domain-like"/>
    <property type="match status" value="1"/>
</dbReference>
<comment type="subcellular location">
    <subcellularLocation>
        <location evidence="2 6">Cytoplasm</location>
    </subcellularLocation>
</comment>
<dbReference type="InterPro" id="IPR029064">
    <property type="entry name" value="Ribosomal_eL30-like_sf"/>
</dbReference>
<keyword evidence="10" id="KW-1185">Reference proteome</keyword>
<dbReference type="SUPFAM" id="SSF55315">
    <property type="entry name" value="L30e-like"/>
    <property type="match status" value="1"/>
</dbReference>
<sequence length="371" mass="41363">MWHAYNLITKGAIVRSSTFRKVQTESATGSSTSTKLRMTLTIEVDAIDFDLPSSVLRLKGRNIRENEWVKLGAYHTLDLEVNRKFTVSKTWDSVDLDRLEVASDPTQKADVGAVVMQEGLANICLLLSNMTLVRAKIEQSIPRKRHGMIGNHEKGLERFFDQVAQAVLRHINFDIVKCVLVASPGFVNEQFLQFMMEQAVKTENKAVLENKNKFLLVHASSGFKHSLKEVLSSPVVMEKLADTKAAGEVKVLETFTKMLETDPNKAFYGLKHVEKAQEEAQAVQVLMILDTVIRASDVPMRKRLVNLVESVKEAGGDVKIFSSLHVSGEQLGLLTGIAAILRFPMHHLEEDDDNEEDSDSSGNDGQVEKSD</sequence>
<evidence type="ECO:0000313" key="9">
    <source>
        <dbReference type="EMBL" id="CAL8108036.1"/>
    </source>
</evidence>
<comment type="function">
    <text evidence="6">Component of the Pelota-HBS1L complex, a complex that recognizes stalled ribosomes and triggers the No-Go Decay (NGD) pathway. In the Pelota-HBS1L complex, pelo recognizes ribosomes stalled at the 3' end of an mRNA and engages stalled ribosomes by destabilizing mRNA in the mRNA channel.</text>
</comment>
<evidence type="ECO:0000256" key="2">
    <source>
        <dbReference type="ARBA" id="ARBA00004496"/>
    </source>
</evidence>
<reference evidence="9 10" key="1">
    <citation type="submission" date="2024-08" db="EMBL/GenBank/DDBJ databases">
        <authorList>
            <person name="Cucini C."/>
            <person name="Frati F."/>
        </authorList>
    </citation>
    <scope>NUCLEOTIDE SEQUENCE [LARGE SCALE GENOMIC DNA]</scope>
</reference>
<dbReference type="InterPro" id="IPR058547">
    <property type="entry name" value="Pelota_N"/>
</dbReference>
<dbReference type="PANTHER" id="PTHR10853">
    <property type="entry name" value="PELOTA"/>
    <property type="match status" value="1"/>
</dbReference>
<accession>A0ABP1QMY2</accession>
<comment type="cofactor">
    <cofactor evidence="1 6">
        <name>a divalent metal cation</name>
        <dbReference type="ChEBI" id="CHEBI:60240"/>
    </cofactor>
</comment>
<protein>
    <recommendedName>
        <fullName evidence="6">Protein pelota homolog</fullName>
    </recommendedName>
</protein>
<dbReference type="SUPFAM" id="SSF53137">
    <property type="entry name" value="Translational machinery components"/>
    <property type="match status" value="1"/>
</dbReference>
<evidence type="ECO:0000256" key="3">
    <source>
        <dbReference type="ARBA" id="ARBA00009504"/>
    </source>
</evidence>
<evidence type="ECO:0000256" key="1">
    <source>
        <dbReference type="ARBA" id="ARBA00001968"/>
    </source>
</evidence>
<dbReference type="InterPro" id="IPR004405">
    <property type="entry name" value="TF_pelota"/>
</dbReference>
<comment type="similarity">
    <text evidence="3 6">Belongs to the eukaryotic release factor 1 family. Pelota subfamily.</text>
</comment>
<dbReference type="Pfam" id="PF03465">
    <property type="entry name" value="eRF1_3"/>
    <property type="match status" value="1"/>
</dbReference>
<feature type="region of interest" description="Disordered" evidence="7">
    <location>
        <begin position="349"/>
        <end position="371"/>
    </location>
</feature>
<dbReference type="NCBIfam" id="TIGR00111">
    <property type="entry name" value="pelota"/>
    <property type="match status" value="1"/>
</dbReference>
<dbReference type="SMART" id="SM01194">
    <property type="entry name" value="eRF1_1"/>
    <property type="match status" value="1"/>
</dbReference>
<evidence type="ECO:0000256" key="4">
    <source>
        <dbReference type="ARBA" id="ARBA00022490"/>
    </source>
</evidence>
<dbReference type="Pfam" id="PF26356">
    <property type="entry name" value="Pelota_N"/>
    <property type="match status" value="1"/>
</dbReference>